<dbReference type="VEuPathDB" id="PlasmoDB:PVPAM_000028500"/>
<protein>
    <submittedName>
        <fullName evidence="1">VIR protein</fullName>
    </submittedName>
</protein>
<evidence type="ECO:0000313" key="2">
    <source>
        <dbReference type="Proteomes" id="UP000305196"/>
    </source>
</evidence>
<proteinExistence type="predicted"/>
<name>A0A1G4EEA8_PLAVI</name>
<accession>A0A1G4EEA8</accession>
<organism evidence="1 2">
    <name type="scientific">Plasmodium vivax</name>
    <name type="common">malaria parasite P. vivax</name>
    <dbReference type="NCBI Taxonomy" id="5855"/>
    <lineage>
        <taxon>Eukaryota</taxon>
        <taxon>Sar</taxon>
        <taxon>Alveolata</taxon>
        <taxon>Apicomplexa</taxon>
        <taxon>Aconoidasida</taxon>
        <taxon>Haemosporida</taxon>
        <taxon>Plasmodiidae</taxon>
        <taxon>Plasmodium</taxon>
        <taxon>Plasmodium (Plasmodium)</taxon>
    </lineage>
</organism>
<dbReference type="AlphaFoldDB" id="A0A1G4EEA8"/>
<dbReference type="EMBL" id="FLYI01000099">
    <property type="protein sequence ID" value="SCA81822.1"/>
    <property type="molecule type" value="Genomic_DNA"/>
</dbReference>
<evidence type="ECO:0000313" key="1">
    <source>
        <dbReference type="EMBL" id="SCA81822.1"/>
    </source>
</evidence>
<dbReference type="Proteomes" id="UP000305196">
    <property type="component" value="Unassembled WGS sequence"/>
</dbReference>
<dbReference type="Pfam" id="PF05795">
    <property type="entry name" value="Plasmodium_Vir"/>
    <property type="match status" value="1"/>
</dbReference>
<dbReference type="VEuPathDB" id="PlasmoDB:PVW1_100023300"/>
<dbReference type="InterPro" id="IPR008780">
    <property type="entry name" value="Plasmodium_Vir"/>
</dbReference>
<sequence length="336" mass="38953">MSSKKLDIAQLRKDYPFFQKIWTLYEEFEENVVDEGKWYNYDTACRAKLGQNDRKNEEYVNFCIKLIRNLVSHSNNARVYTPNQERCNSLNYWIYHNIENLKLSQKFISDIFQVSQDLISAHNNKSICYNLYIDAFKESEKIIKLLYLQDNTDIFLEKMKNKGDEDYCIYEKYIYECVDIYKTMTNSYCSNEDDKLNKHKYTCDTLNTFKNSYIAYLFTKEGMSNKIPSLTDDNTMNLVKCESIEQELEFKGAEGSQPSSFKSPSPQTIVGTMAGASSVLALLYKFTPAGRWIHSGLQGRGGKINNILHEDGANELLLGRPLHEDLISYNIGYEAA</sequence>
<reference evidence="1 2" key="1">
    <citation type="submission" date="2016-07" db="EMBL/GenBank/DDBJ databases">
        <authorList>
            <consortium name="Pathogen Informatics"/>
        </authorList>
    </citation>
    <scope>NUCLEOTIDE SEQUENCE [LARGE SCALE GENOMIC DNA]</scope>
</reference>
<dbReference type="VEuPathDB" id="PlasmoDB:PVP01_0001180"/>
<gene>
    <name evidence="1" type="ORF">PVC01_000042300</name>
</gene>